<evidence type="ECO:0000256" key="5">
    <source>
        <dbReference type="SAM" id="MobiDB-lite"/>
    </source>
</evidence>
<dbReference type="GO" id="GO:0005886">
    <property type="term" value="C:plasma membrane"/>
    <property type="evidence" value="ECO:0007669"/>
    <property type="project" value="TreeGrafter"/>
</dbReference>
<feature type="transmembrane region" description="Helical" evidence="6">
    <location>
        <begin position="12"/>
        <end position="37"/>
    </location>
</feature>
<keyword evidence="4 6" id="KW-0472">Membrane</keyword>
<keyword evidence="2 6" id="KW-0812">Transmembrane</keyword>
<evidence type="ECO:0000256" key="1">
    <source>
        <dbReference type="ARBA" id="ARBA00004141"/>
    </source>
</evidence>
<dbReference type="Gene3D" id="1.20.140.150">
    <property type="match status" value="1"/>
</dbReference>
<proteinExistence type="predicted"/>
<evidence type="ECO:0000256" key="2">
    <source>
        <dbReference type="ARBA" id="ARBA00022692"/>
    </source>
</evidence>
<dbReference type="PANTHER" id="PTHR10671">
    <property type="entry name" value="EPITHELIAL MEMBRANE PROTEIN-RELATED"/>
    <property type="match status" value="1"/>
</dbReference>
<comment type="subcellular location">
    <subcellularLocation>
        <location evidence="1">Membrane</location>
        <topology evidence="1">Multi-pass membrane protein</topology>
    </subcellularLocation>
</comment>
<protein>
    <recommendedName>
        <fullName evidence="9">MARVEL domain-containing protein</fullName>
    </recommendedName>
</protein>
<evidence type="ECO:0000313" key="7">
    <source>
        <dbReference type="EMBL" id="GFR94740.1"/>
    </source>
</evidence>
<comment type="caution">
    <text evidence="7">The sequence shown here is derived from an EMBL/GenBank/DDBJ whole genome shotgun (WGS) entry which is preliminary data.</text>
</comment>
<sequence>MGMWQERSLIYKVGYAGANLATLIFIVAFCAPSWAVFKLQPNAGHHHTQSLGLWQVCTKSLSICTLALHSENPGWLKAVRALECIAMFFAVASCFIGLYSNCILKAQVTSNIFNKNMETSAIVAVAFSSFGLIMFASQIKKYYARFSSDAGHIYWGFVLACVATALLGLSATVMLMAHKLRLLADIRSEQNNQFAHRQFSNSSFHSNVRLPDYSETEPADVASQGQGDLSAMPPAYETVVSCAHSDIGDPETLPPPYSQVFYSECHPSPSIAVSIPEPPENAMTAPTREG</sequence>
<feature type="transmembrane region" description="Helical" evidence="6">
    <location>
        <begin position="152"/>
        <end position="177"/>
    </location>
</feature>
<dbReference type="AlphaFoldDB" id="A0AAV4HD57"/>
<evidence type="ECO:0000313" key="8">
    <source>
        <dbReference type="Proteomes" id="UP000762676"/>
    </source>
</evidence>
<feature type="transmembrane region" description="Helical" evidence="6">
    <location>
        <begin position="78"/>
        <end position="99"/>
    </location>
</feature>
<organism evidence="7 8">
    <name type="scientific">Elysia marginata</name>
    <dbReference type="NCBI Taxonomy" id="1093978"/>
    <lineage>
        <taxon>Eukaryota</taxon>
        <taxon>Metazoa</taxon>
        <taxon>Spiralia</taxon>
        <taxon>Lophotrochozoa</taxon>
        <taxon>Mollusca</taxon>
        <taxon>Gastropoda</taxon>
        <taxon>Heterobranchia</taxon>
        <taxon>Euthyneura</taxon>
        <taxon>Panpulmonata</taxon>
        <taxon>Sacoglossa</taxon>
        <taxon>Placobranchoidea</taxon>
        <taxon>Plakobranchidae</taxon>
        <taxon>Elysia</taxon>
    </lineage>
</organism>
<dbReference type="Proteomes" id="UP000762676">
    <property type="component" value="Unassembled WGS sequence"/>
</dbReference>
<gene>
    <name evidence="7" type="ORF">ElyMa_004411500</name>
</gene>
<evidence type="ECO:0000256" key="3">
    <source>
        <dbReference type="ARBA" id="ARBA00022989"/>
    </source>
</evidence>
<dbReference type="InterPro" id="IPR050579">
    <property type="entry name" value="PMP-22/EMP/MP20-like"/>
</dbReference>
<dbReference type="EMBL" id="BMAT01008896">
    <property type="protein sequence ID" value="GFR94740.1"/>
    <property type="molecule type" value="Genomic_DNA"/>
</dbReference>
<keyword evidence="8" id="KW-1185">Reference proteome</keyword>
<accession>A0AAV4HD57</accession>
<evidence type="ECO:0000256" key="6">
    <source>
        <dbReference type="SAM" id="Phobius"/>
    </source>
</evidence>
<name>A0AAV4HD57_9GAST</name>
<feature type="transmembrane region" description="Helical" evidence="6">
    <location>
        <begin position="120"/>
        <end position="140"/>
    </location>
</feature>
<evidence type="ECO:0008006" key="9">
    <source>
        <dbReference type="Google" id="ProtNLM"/>
    </source>
</evidence>
<evidence type="ECO:0000256" key="4">
    <source>
        <dbReference type="ARBA" id="ARBA00023136"/>
    </source>
</evidence>
<reference evidence="7 8" key="1">
    <citation type="journal article" date="2021" name="Elife">
        <title>Chloroplast acquisition without the gene transfer in kleptoplastic sea slugs, Plakobranchus ocellatus.</title>
        <authorList>
            <person name="Maeda T."/>
            <person name="Takahashi S."/>
            <person name="Yoshida T."/>
            <person name="Shimamura S."/>
            <person name="Takaki Y."/>
            <person name="Nagai Y."/>
            <person name="Toyoda A."/>
            <person name="Suzuki Y."/>
            <person name="Arimoto A."/>
            <person name="Ishii H."/>
            <person name="Satoh N."/>
            <person name="Nishiyama T."/>
            <person name="Hasebe M."/>
            <person name="Maruyama T."/>
            <person name="Minagawa J."/>
            <person name="Obokata J."/>
            <person name="Shigenobu S."/>
        </authorList>
    </citation>
    <scope>NUCLEOTIDE SEQUENCE [LARGE SCALE GENOMIC DNA]</scope>
</reference>
<keyword evidence="3 6" id="KW-1133">Transmembrane helix</keyword>
<dbReference type="PANTHER" id="PTHR10671:SF108">
    <property type="entry name" value="CLAUDIN FAMILY PROTEIN-RELATED"/>
    <property type="match status" value="1"/>
</dbReference>
<feature type="region of interest" description="Disordered" evidence="5">
    <location>
        <begin position="271"/>
        <end position="290"/>
    </location>
</feature>